<dbReference type="AlphaFoldDB" id="A0AA40G188"/>
<proteinExistence type="predicted"/>
<gene>
    <name evidence="2" type="ORF">K0M31_020243</name>
</gene>
<dbReference type="Proteomes" id="UP001177670">
    <property type="component" value="Unassembled WGS sequence"/>
</dbReference>
<accession>A0AA40G188</accession>
<feature type="compositionally biased region" description="Basic and acidic residues" evidence="1">
    <location>
        <begin position="96"/>
        <end position="109"/>
    </location>
</feature>
<name>A0AA40G188_9HYME</name>
<sequence>MTASVGLVVVAANRRESAGRTAAPRREAHRALRGYAGACVRRTLCRVPCPRNLDTASPPTTPEGCASAAAIPPPHWSTRSTSTRSRDLAAARWHAAARERAADRTTKAE</sequence>
<evidence type="ECO:0000313" key="2">
    <source>
        <dbReference type="EMBL" id="KAK1129113.1"/>
    </source>
</evidence>
<organism evidence="2 3">
    <name type="scientific">Melipona bicolor</name>
    <dbReference type="NCBI Taxonomy" id="60889"/>
    <lineage>
        <taxon>Eukaryota</taxon>
        <taxon>Metazoa</taxon>
        <taxon>Ecdysozoa</taxon>
        <taxon>Arthropoda</taxon>
        <taxon>Hexapoda</taxon>
        <taxon>Insecta</taxon>
        <taxon>Pterygota</taxon>
        <taxon>Neoptera</taxon>
        <taxon>Endopterygota</taxon>
        <taxon>Hymenoptera</taxon>
        <taxon>Apocrita</taxon>
        <taxon>Aculeata</taxon>
        <taxon>Apoidea</taxon>
        <taxon>Anthophila</taxon>
        <taxon>Apidae</taxon>
        <taxon>Melipona</taxon>
    </lineage>
</organism>
<reference evidence="2" key="1">
    <citation type="submission" date="2021-10" db="EMBL/GenBank/DDBJ databases">
        <title>Melipona bicolor Genome sequencing and assembly.</title>
        <authorList>
            <person name="Araujo N.S."/>
            <person name="Arias M.C."/>
        </authorList>
    </citation>
    <scope>NUCLEOTIDE SEQUENCE</scope>
    <source>
        <strain evidence="2">USP_2M_L1-L4_2017</strain>
        <tissue evidence="2">Whole body</tissue>
    </source>
</reference>
<evidence type="ECO:0000313" key="3">
    <source>
        <dbReference type="Proteomes" id="UP001177670"/>
    </source>
</evidence>
<evidence type="ECO:0000256" key="1">
    <source>
        <dbReference type="SAM" id="MobiDB-lite"/>
    </source>
</evidence>
<dbReference type="EMBL" id="JAHYIQ010000009">
    <property type="protein sequence ID" value="KAK1129113.1"/>
    <property type="molecule type" value="Genomic_DNA"/>
</dbReference>
<keyword evidence="3" id="KW-1185">Reference proteome</keyword>
<feature type="region of interest" description="Disordered" evidence="1">
    <location>
        <begin position="54"/>
        <end position="109"/>
    </location>
</feature>
<comment type="caution">
    <text evidence="2">The sequence shown here is derived from an EMBL/GenBank/DDBJ whole genome shotgun (WGS) entry which is preliminary data.</text>
</comment>
<protein>
    <submittedName>
        <fullName evidence="2">Uncharacterized protein</fullName>
    </submittedName>
</protein>